<reference evidence="3 4" key="1">
    <citation type="submission" date="2016-12" db="EMBL/GenBank/DDBJ databases">
        <title>Genomic comparison of strains in the 'Actinomyces naeslundii' group.</title>
        <authorList>
            <person name="Mughal S.R."/>
            <person name="Do T."/>
            <person name="Gilbert S.C."/>
            <person name="Witherden E.A."/>
            <person name="Didelot X."/>
            <person name="Beighton D."/>
        </authorList>
    </citation>
    <scope>NUCLEOTIDE SEQUENCE [LARGE SCALE GENOMIC DNA]</scope>
    <source>
        <strain evidence="3 4">WE6B-3</strain>
    </source>
</reference>
<dbReference type="Gene3D" id="1.10.1660.10">
    <property type="match status" value="1"/>
</dbReference>
<sequence>MRISEAARRAGTSPRMLRYYESEGLLVPTRRDNGYRDYGAGEVLAARQIVALSQAGFPLSLIRTVLPCATENGALRACPSVAPELRRRLRDVEEQIEVLSSGADVIRSFLDNLQDVDPPNAS</sequence>
<comment type="caution">
    <text evidence="3">The sequence shown here is derived from an EMBL/GenBank/DDBJ whole genome shotgun (WGS) entry which is preliminary data.</text>
</comment>
<dbReference type="SUPFAM" id="SSF46955">
    <property type="entry name" value="Putative DNA-binding domain"/>
    <property type="match status" value="1"/>
</dbReference>
<keyword evidence="1" id="KW-0238">DNA-binding</keyword>
<organism evidence="3 4">
    <name type="scientific">Actinomyces naeslundii</name>
    <dbReference type="NCBI Taxonomy" id="1655"/>
    <lineage>
        <taxon>Bacteria</taxon>
        <taxon>Bacillati</taxon>
        <taxon>Actinomycetota</taxon>
        <taxon>Actinomycetes</taxon>
        <taxon>Actinomycetales</taxon>
        <taxon>Actinomycetaceae</taxon>
        <taxon>Actinomyces</taxon>
    </lineage>
</organism>
<name>A0ABX3F0E7_ACTNA</name>
<dbReference type="EMBL" id="MSKX01000014">
    <property type="protein sequence ID" value="OLO84426.1"/>
    <property type="molecule type" value="Genomic_DNA"/>
</dbReference>
<evidence type="ECO:0000313" key="3">
    <source>
        <dbReference type="EMBL" id="OLO84426.1"/>
    </source>
</evidence>
<feature type="domain" description="HTH merR-type" evidence="2">
    <location>
        <begin position="1"/>
        <end position="68"/>
    </location>
</feature>
<dbReference type="PROSITE" id="PS50937">
    <property type="entry name" value="HTH_MERR_2"/>
    <property type="match status" value="1"/>
</dbReference>
<evidence type="ECO:0000256" key="1">
    <source>
        <dbReference type="ARBA" id="ARBA00023125"/>
    </source>
</evidence>
<dbReference type="PANTHER" id="PTHR30204">
    <property type="entry name" value="REDOX-CYCLING DRUG-SENSING TRANSCRIPTIONAL ACTIVATOR SOXR"/>
    <property type="match status" value="1"/>
</dbReference>
<protein>
    <submittedName>
        <fullName evidence="3">MerR family transcriptional regulator</fullName>
    </submittedName>
</protein>
<dbReference type="PANTHER" id="PTHR30204:SF93">
    <property type="entry name" value="HTH MERR-TYPE DOMAIN-CONTAINING PROTEIN"/>
    <property type="match status" value="1"/>
</dbReference>
<accession>A0ABX3F0E7</accession>
<dbReference type="InterPro" id="IPR000551">
    <property type="entry name" value="MerR-type_HTH_dom"/>
</dbReference>
<proteinExistence type="predicted"/>
<keyword evidence="4" id="KW-1185">Reference proteome</keyword>
<dbReference type="SMART" id="SM00422">
    <property type="entry name" value="HTH_MERR"/>
    <property type="match status" value="1"/>
</dbReference>
<dbReference type="InterPro" id="IPR009061">
    <property type="entry name" value="DNA-bd_dom_put_sf"/>
</dbReference>
<evidence type="ECO:0000313" key="4">
    <source>
        <dbReference type="Proteomes" id="UP000186781"/>
    </source>
</evidence>
<evidence type="ECO:0000259" key="2">
    <source>
        <dbReference type="PROSITE" id="PS50937"/>
    </source>
</evidence>
<dbReference type="Pfam" id="PF13411">
    <property type="entry name" value="MerR_1"/>
    <property type="match status" value="1"/>
</dbReference>
<dbReference type="InterPro" id="IPR047057">
    <property type="entry name" value="MerR_fam"/>
</dbReference>
<dbReference type="Proteomes" id="UP000186781">
    <property type="component" value="Unassembled WGS sequence"/>
</dbReference>
<gene>
    <name evidence="3" type="ORF">BKH13_04025</name>
</gene>
<dbReference type="RefSeq" id="WP_075409780.1">
    <property type="nucleotide sequence ID" value="NZ_MSKX01000014.1"/>
</dbReference>